<dbReference type="KEGG" id="vab:WPS_01260"/>
<dbReference type="AlphaFoldDB" id="A0AAN1XRZ8"/>
<gene>
    <name evidence="2" type="ORF">WPS_01260</name>
</gene>
<feature type="region of interest" description="Disordered" evidence="1">
    <location>
        <begin position="1"/>
        <end position="31"/>
    </location>
</feature>
<sequence>MEASAPQSPITFPVERSPAGSRPSYDGSDGTAGGTAFGDALRRLAAEKDLDLAGLAGAASLDLALVEGAVGGTARLAVPALARLARALRLRPIAFLQQTGLLGLEVYAGGLDPLYFLPDGQIRYDARIYMREINPRHAVPEGDMTKRNPVLKALADDTVLDALGKVEVELAYLLRAAVQATGGGL</sequence>
<protein>
    <submittedName>
        <fullName evidence="2">Uncharacterized protein</fullName>
    </submittedName>
</protein>
<dbReference type="EMBL" id="AP025523">
    <property type="protein sequence ID" value="BDE04850.1"/>
    <property type="molecule type" value="Genomic_DNA"/>
</dbReference>
<proteinExistence type="predicted"/>
<feature type="compositionally biased region" description="Polar residues" evidence="1">
    <location>
        <begin position="1"/>
        <end position="10"/>
    </location>
</feature>
<reference evidence="2 3" key="1">
    <citation type="journal article" date="2022" name="ISME Commun">
        <title>Vulcanimicrobium alpinus gen. nov. sp. nov., the first cultivated representative of the candidate phylum 'Eremiobacterota', is a metabolically versatile aerobic anoxygenic phototroph.</title>
        <authorList>
            <person name="Yabe S."/>
            <person name="Muto K."/>
            <person name="Abe K."/>
            <person name="Yokota A."/>
            <person name="Staudigel H."/>
            <person name="Tebo B.M."/>
        </authorList>
    </citation>
    <scope>NUCLEOTIDE SEQUENCE [LARGE SCALE GENOMIC DNA]</scope>
    <source>
        <strain evidence="2 3">WC8-2</strain>
    </source>
</reference>
<name>A0AAN1XRZ8_UNVUL</name>
<keyword evidence="3" id="KW-1185">Reference proteome</keyword>
<evidence type="ECO:0000256" key="1">
    <source>
        <dbReference type="SAM" id="MobiDB-lite"/>
    </source>
</evidence>
<dbReference type="Proteomes" id="UP001317532">
    <property type="component" value="Chromosome"/>
</dbReference>
<organism evidence="2 3">
    <name type="scientific">Vulcanimicrobium alpinum</name>
    <dbReference type="NCBI Taxonomy" id="3016050"/>
    <lineage>
        <taxon>Bacteria</taxon>
        <taxon>Bacillati</taxon>
        <taxon>Vulcanimicrobiota</taxon>
        <taxon>Vulcanimicrobiia</taxon>
        <taxon>Vulcanimicrobiales</taxon>
        <taxon>Vulcanimicrobiaceae</taxon>
        <taxon>Vulcanimicrobium</taxon>
    </lineage>
</organism>
<evidence type="ECO:0000313" key="3">
    <source>
        <dbReference type="Proteomes" id="UP001317532"/>
    </source>
</evidence>
<accession>A0AAN1XRZ8</accession>
<evidence type="ECO:0000313" key="2">
    <source>
        <dbReference type="EMBL" id="BDE04850.1"/>
    </source>
</evidence>